<protein>
    <submittedName>
        <fullName evidence="1">Uncharacterized protein</fullName>
    </submittedName>
</protein>
<dbReference type="Proteomes" id="UP001153069">
    <property type="component" value="Unassembled WGS sequence"/>
</dbReference>
<evidence type="ECO:0000313" key="1">
    <source>
        <dbReference type="EMBL" id="CAB9524650.1"/>
    </source>
</evidence>
<accession>A0A9N8HTX2</accession>
<gene>
    <name evidence="1" type="ORF">SEMRO_1564_G282770.1</name>
</gene>
<proteinExistence type="predicted"/>
<dbReference type="Pfam" id="PF08561">
    <property type="entry name" value="Ribosomal_L37"/>
    <property type="match status" value="1"/>
</dbReference>
<evidence type="ECO:0000313" key="2">
    <source>
        <dbReference type="Proteomes" id="UP001153069"/>
    </source>
</evidence>
<name>A0A9N8HTX2_9STRA</name>
<keyword evidence="2" id="KW-1185">Reference proteome</keyword>
<sequence>MTHIVSKISSCVARLSLVSRHQHLPIISTATSTTCCRNYSRPTTPSQMPLEPGTPIQGMDFFKDSQEPIVALDRNEYPGWVNTLASPLPSLAKLRKMPEEDADDKLKMRYLKLKRRMVIKESNIGRAK</sequence>
<comment type="caution">
    <text evidence="1">The sequence shown here is derived from an EMBL/GenBank/DDBJ whole genome shotgun (WGS) entry which is preliminary data.</text>
</comment>
<dbReference type="EMBL" id="CAICTM010001562">
    <property type="protein sequence ID" value="CAB9524650.1"/>
    <property type="molecule type" value="Genomic_DNA"/>
</dbReference>
<dbReference type="OrthoDB" id="10252718at2759"/>
<dbReference type="InterPro" id="IPR013870">
    <property type="entry name" value="Ribosomal_mL54"/>
</dbReference>
<organism evidence="1 2">
    <name type="scientific">Seminavis robusta</name>
    <dbReference type="NCBI Taxonomy" id="568900"/>
    <lineage>
        <taxon>Eukaryota</taxon>
        <taxon>Sar</taxon>
        <taxon>Stramenopiles</taxon>
        <taxon>Ochrophyta</taxon>
        <taxon>Bacillariophyta</taxon>
        <taxon>Bacillariophyceae</taxon>
        <taxon>Bacillariophycidae</taxon>
        <taxon>Naviculales</taxon>
        <taxon>Naviculaceae</taxon>
        <taxon>Seminavis</taxon>
    </lineage>
</organism>
<dbReference type="AlphaFoldDB" id="A0A9N8HTX2"/>
<reference evidence="1" key="1">
    <citation type="submission" date="2020-06" db="EMBL/GenBank/DDBJ databases">
        <authorList>
            <consortium name="Plant Systems Biology data submission"/>
        </authorList>
    </citation>
    <scope>NUCLEOTIDE SEQUENCE</scope>
    <source>
        <strain evidence="1">D6</strain>
    </source>
</reference>